<keyword evidence="2" id="KW-1185">Reference proteome</keyword>
<dbReference type="RefSeq" id="WP_301197812.1">
    <property type="nucleotide sequence ID" value="NZ_JAPDPI010000003.1"/>
</dbReference>
<name>A0AAE3MB46_9BACT</name>
<evidence type="ECO:0000313" key="2">
    <source>
        <dbReference type="Proteomes" id="UP001207408"/>
    </source>
</evidence>
<dbReference type="Proteomes" id="UP001207408">
    <property type="component" value="Unassembled WGS sequence"/>
</dbReference>
<accession>A0AAE3MB46</accession>
<organism evidence="1 2">
    <name type="scientific">Plebeiibacterium marinum</name>
    <dbReference type="NCBI Taxonomy" id="2992111"/>
    <lineage>
        <taxon>Bacteria</taxon>
        <taxon>Pseudomonadati</taxon>
        <taxon>Bacteroidota</taxon>
        <taxon>Bacteroidia</taxon>
        <taxon>Marinilabiliales</taxon>
        <taxon>Marinilabiliaceae</taxon>
        <taxon>Plebeiibacterium</taxon>
    </lineage>
</organism>
<gene>
    <name evidence="1" type="ORF">OM074_03075</name>
</gene>
<proteinExistence type="predicted"/>
<reference evidence="1" key="1">
    <citation type="submission" date="2022-10" db="EMBL/GenBank/DDBJ databases">
        <authorList>
            <person name="Yu W.X."/>
        </authorList>
    </citation>
    <scope>NUCLEOTIDE SEQUENCE</scope>
    <source>
        <strain evidence="1">D04</strain>
    </source>
</reference>
<sequence length="102" mass="11332">MAKPGYKYPIYEYDVAFQLSKKGELSEVVVNQVNKESANMVTPDSTMMELFTKEVTDLFVCLTGNLKTGKNVTLNGNSFIVKEVSGEVATLVKYTYCNSIKS</sequence>
<dbReference type="EMBL" id="JAPDPI010000003">
    <property type="protein sequence ID" value="MCW3804591.1"/>
    <property type="molecule type" value="Genomic_DNA"/>
</dbReference>
<dbReference type="AlphaFoldDB" id="A0AAE3MB46"/>
<comment type="caution">
    <text evidence="1">The sequence shown here is derived from an EMBL/GenBank/DDBJ whole genome shotgun (WGS) entry which is preliminary data.</text>
</comment>
<protein>
    <submittedName>
        <fullName evidence="1">Uncharacterized protein</fullName>
    </submittedName>
</protein>
<evidence type="ECO:0000313" key="1">
    <source>
        <dbReference type="EMBL" id="MCW3804591.1"/>
    </source>
</evidence>